<accession>A0A3A8ND57</accession>
<name>A0A3A8ND57_9BACT</name>
<dbReference type="InterPro" id="IPR051908">
    <property type="entry name" value="Ribosomal_N-acetyltransferase"/>
</dbReference>
<dbReference type="GO" id="GO:0008999">
    <property type="term" value="F:protein-N-terminal-alanine acetyltransferase activity"/>
    <property type="evidence" value="ECO:0007669"/>
    <property type="project" value="TreeGrafter"/>
</dbReference>
<dbReference type="Proteomes" id="UP000273405">
    <property type="component" value="Unassembled WGS sequence"/>
</dbReference>
<keyword evidence="2" id="KW-0808">Transferase</keyword>
<feature type="domain" description="N-acetyltransferase" evidence="1">
    <location>
        <begin position="17"/>
        <end position="183"/>
    </location>
</feature>
<dbReference type="OrthoDB" id="9804153at2"/>
<dbReference type="Pfam" id="PF13302">
    <property type="entry name" value="Acetyltransf_3"/>
    <property type="match status" value="1"/>
</dbReference>
<comment type="caution">
    <text evidence="2">The sequence shown here is derived from an EMBL/GenBank/DDBJ whole genome shotgun (WGS) entry which is preliminary data.</text>
</comment>
<dbReference type="GO" id="GO:0005737">
    <property type="term" value="C:cytoplasm"/>
    <property type="evidence" value="ECO:0007669"/>
    <property type="project" value="TreeGrafter"/>
</dbReference>
<organism evidence="2 3">
    <name type="scientific">Corallococcus sicarius</name>
    <dbReference type="NCBI Taxonomy" id="2316726"/>
    <lineage>
        <taxon>Bacteria</taxon>
        <taxon>Pseudomonadati</taxon>
        <taxon>Myxococcota</taxon>
        <taxon>Myxococcia</taxon>
        <taxon>Myxococcales</taxon>
        <taxon>Cystobacterineae</taxon>
        <taxon>Myxococcaceae</taxon>
        <taxon>Corallococcus</taxon>
    </lineage>
</organism>
<dbReference type="PANTHER" id="PTHR43441">
    <property type="entry name" value="RIBOSOMAL-PROTEIN-SERINE ACETYLTRANSFERASE"/>
    <property type="match status" value="1"/>
</dbReference>
<dbReference type="AlphaFoldDB" id="A0A3A8ND57"/>
<dbReference type="SUPFAM" id="SSF55729">
    <property type="entry name" value="Acyl-CoA N-acyltransferases (Nat)"/>
    <property type="match status" value="1"/>
</dbReference>
<dbReference type="EMBL" id="RAWG01000141">
    <property type="protein sequence ID" value="RKH40121.1"/>
    <property type="molecule type" value="Genomic_DNA"/>
</dbReference>
<dbReference type="GO" id="GO:1990189">
    <property type="term" value="F:protein N-terminal-serine acetyltransferase activity"/>
    <property type="evidence" value="ECO:0007669"/>
    <property type="project" value="TreeGrafter"/>
</dbReference>
<dbReference type="PANTHER" id="PTHR43441:SF11">
    <property type="entry name" value="RIBOSOMAL-PROTEIN-SERINE ACETYLTRANSFERASE"/>
    <property type="match status" value="1"/>
</dbReference>
<keyword evidence="3" id="KW-1185">Reference proteome</keyword>
<dbReference type="Gene3D" id="3.40.630.30">
    <property type="match status" value="1"/>
</dbReference>
<dbReference type="PROSITE" id="PS51186">
    <property type="entry name" value="GNAT"/>
    <property type="match status" value="1"/>
</dbReference>
<evidence type="ECO:0000313" key="3">
    <source>
        <dbReference type="Proteomes" id="UP000273405"/>
    </source>
</evidence>
<evidence type="ECO:0000259" key="1">
    <source>
        <dbReference type="PROSITE" id="PS51186"/>
    </source>
</evidence>
<reference evidence="3" key="1">
    <citation type="submission" date="2018-09" db="EMBL/GenBank/DDBJ databases">
        <authorList>
            <person name="Livingstone P.G."/>
            <person name="Whitworth D.E."/>
        </authorList>
    </citation>
    <scope>NUCLEOTIDE SEQUENCE [LARGE SCALE GENOMIC DNA]</scope>
    <source>
        <strain evidence="3">CA040B</strain>
    </source>
</reference>
<dbReference type="InterPro" id="IPR016181">
    <property type="entry name" value="Acyl_CoA_acyltransferase"/>
</dbReference>
<dbReference type="InterPro" id="IPR000182">
    <property type="entry name" value="GNAT_dom"/>
</dbReference>
<dbReference type="RefSeq" id="WP_120627189.1">
    <property type="nucleotide sequence ID" value="NZ_RAWG01000141.1"/>
</dbReference>
<gene>
    <name evidence="2" type="ORF">D7X12_21725</name>
</gene>
<proteinExistence type="predicted"/>
<evidence type="ECO:0000313" key="2">
    <source>
        <dbReference type="EMBL" id="RKH40121.1"/>
    </source>
</evidence>
<protein>
    <submittedName>
        <fullName evidence="2">N-acetyltransferase</fullName>
    </submittedName>
</protein>
<sequence length="193" mass="21657">MQTPSFATYPELETERFRLRQPRLEDAPELAAIYDHPEVARYLPYGAAGGVQRMQEKLARDLESALRGEGFRWALCARGEDVALGSVGLFNWSSRDRHAEVGYVLGMPLWGQGVMKELMPTLLHFGFARMGLHRIEARLDPRNGASMRVLTRAGFQHEALLRENCAGPEGFMDTAVLSLLEGEWRRATGAEQP</sequence>